<comment type="cofactor">
    <cofactor evidence="8">
        <name>Mn(2+)</name>
        <dbReference type="ChEBI" id="CHEBI:29035"/>
    </cofactor>
    <cofactor evidence="8">
        <name>Mg(2+)</name>
        <dbReference type="ChEBI" id="CHEBI:18420"/>
    </cofactor>
    <text evidence="8">Manganese or magnesium. Binds 1 divalent metal ion per monomer in the absence of substrate. May bind a second metal ion after substrate binding.</text>
</comment>
<feature type="binding site" evidence="8">
    <location>
        <position position="46"/>
    </location>
    <ligand>
        <name>a divalent metal cation</name>
        <dbReference type="ChEBI" id="CHEBI:60240"/>
    </ligand>
</feature>
<feature type="binding site" evidence="8">
    <location>
        <position position="154"/>
    </location>
    <ligand>
        <name>a divalent metal cation</name>
        <dbReference type="ChEBI" id="CHEBI:60240"/>
    </ligand>
</feature>
<dbReference type="NCBIfam" id="TIGR00729">
    <property type="entry name" value="ribonuclease HII"/>
    <property type="match status" value="1"/>
</dbReference>
<dbReference type="RefSeq" id="XP_011777792.1">
    <property type="nucleotide sequence ID" value="XM_011779490.1"/>
</dbReference>
<dbReference type="VEuPathDB" id="TriTrypDB:Tbg972.10.6130"/>
<evidence type="ECO:0000256" key="4">
    <source>
        <dbReference type="ARBA" id="ARBA00022722"/>
    </source>
</evidence>
<dbReference type="Gene3D" id="1.10.10.460">
    <property type="entry name" value="Ribonuclease hii. Domain 2"/>
    <property type="match status" value="1"/>
</dbReference>
<evidence type="ECO:0000256" key="5">
    <source>
        <dbReference type="ARBA" id="ARBA00022723"/>
    </source>
</evidence>
<dbReference type="InterPro" id="IPR004649">
    <property type="entry name" value="RNase_H2_suA"/>
</dbReference>
<gene>
    <name evidence="11" type="ORF">TbgDal_X6130</name>
</gene>
<dbReference type="SMR" id="D0A2N4"/>
<dbReference type="GO" id="GO:0006298">
    <property type="term" value="P:mismatch repair"/>
    <property type="evidence" value="ECO:0007669"/>
    <property type="project" value="TreeGrafter"/>
</dbReference>
<evidence type="ECO:0000256" key="2">
    <source>
        <dbReference type="ARBA" id="ARBA00001946"/>
    </source>
</evidence>
<feature type="domain" description="RNase H type-2" evidence="10">
    <location>
        <begin position="39"/>
        <end position="257"/>
    </location>
</feature>
<dbReference type="PANTHER" id="PTHR10954">
    <property type="entry name" value="RIBONUCLEASE H2 SUBUNIT A"/>
    <property type="match status" value="1"/>
</dbReference>
<comment type="catalytic activity">
    <reaction evidence="1 8 9">
        <text>Endonucleolytic cleavage to 5'-phosphomonoester.</text>
        <dbReference type="EC" id="3.1.26.4"/>
    </reaction>
</comment>
<dbReference type="InterPro" id="IPR012337">
    <property type="entry name" value="RNaseH-like_sf"/>
</dbReference>
<dbReference type="SUPFAM" id="SSF53098">
    <property type="entry name" value="Ribonuclease H-like"/>
    <property type="match status" value="1"/>
</dbReference>
<accession>D0A2N4</accession>
<evidence type="ECO:0000256" key="8">
    <source>
        <dbReference type="PROSITE-ProRule" id="PRU01319"/>
    </source>
</evidence>
<dbReference type="Proteomes" id="UP000002316">
    <property type="component" value="Chromosome 10"/>
</dbReference>
<dbReference type="EMBL" id="FN554973">
    <property type="protein sequence ID" value="CBH15528.1"/>
    <property type="molecule type" value="Genomic_DNA"/>
</dbReference>
<dbReference type="PROSITE" id="PS51975">
    <property type="entry name" value="RNASE_H_2"/>
    <property type="match status" value="1"/>
</dbReference>
<dbReference type="InterPro" id="IPR001352">
    <property type="entry name" value="RNase_HII/HIII"/>
</dbReference>
<evidence type="ECO:0000256" key="6">
    <source>
        <dbReference type="ARBA" id="ARBA00022759"/>
    </source>
</evidence>
<dbReference type="GO" id="GO:0043137">
    <property type="term" value="P:DNA replication, removal of RNA primer"/>
    <property type="evidence" value="ECO:0007669"/>
    <property type="project" value="TreeGrafter"/>
</dbReference>
<dbReference type="FunFam" id="1.10.10.460:FF:000001">
    <property type="entry name" value="Ribonuclease"/>
    <property type="match status" value="1"/>
</dbReference>
<proteinExistence type="inferred from homology"/>
<evidence type="ECO:0000313" key="12">
    <source>
        <dbReference type="Proteomes" id="UP000002316"/>
    </source>
</evidence>
<dbReference type="InterPro" id="IPR036397">
    <property type="entry name" value="RNaseH_sf"/>
</dbReference>
<keyword evidence="4 8" id="KW-0540">Nuclease</keyword>
<organism evidence="11 12">
    <name type="scientific">Trypanosoma brucei gambiense (strain MHOM/CI/86/DAL972)</name>
    <dbReference type="NCBI Taxonomy" id="679716"/>
    <lineage>
        <taxon>Eukaryota</taxon>
        <taxon>Discoba</taxon>
        <taxon>Euglenozoa</taxon>
        <taxon>Kinetoplastea</taxon>
        <taxon>Metakinetoplastina</taxon>
        <taxon>Trypanosomatida</taxon>
        <taxon>Trypanosomatidae</taxon>
        <taxon>Trypanosoma</taxon>
    </lineage>
</organism>
<reference evidence="12" key="1">
    <citation type="journal article" date="2010" name="PLoS Negl. Trop. Dis.">
        <title>The genome sequence of Trypanosoma brucei gambiense, causative agent of chronic human african trypanosomiasis.</title>
        <authorList>
            <person name="Jackson A.P."/>
            <person name="Sanders M."/>
            <person name="Berry A."/>
            <person name="McQuillan J."/>
            <person name="Aslett M.A."/>
            <person name="Quail M.A."/>
            <person name="Chukualim B."/>
            <person name="Capewell P."/>
            <person name="MacLeod A."/>
            <person name="Melville S.E."/>
            <person name="Gibson W."/>
            <person name="Barry J.D."/>
            <person name="Berriman M."/>
            <person name="Hertz-Fowler C."/>
        </authorList>
    </citation>
    <scope>NUCLEOTIDE SEQUENCE [LARGE SCALE GENOMIC DNA]</scope>
    <source>
        <strain evidence="12">MHOM/CI/86/DAL972</strain>
    </source>
</reference>
<comment type="cofactor">
    <cofactor evidence="2">
        <name>Mg(2+)</name>
        <dbReference type="ChEBI" id="CHEBI:18420"/>
    </cofactor>
</comment>
<protein>
    <recommendedName>
        <fullName evidence="9">Ribonuclease</fullName>
        <ecNumber evidence="9">3.1.26.4</ecNumber>
    </recommendedName>
</protein>
<name>D0A2N4_TRYB9</name>
<keyword evidence="5 8" id="KW-0479">Metal-binding</keyword>
<dbReference type="KEGG" id="tbg:TbgDal_X6130"/>
<evidence type="ECO:0000256" key="3">
    <source>
        <dbReference type="ARBA" id="ARBA00007058"/>
    </source>
</evidence>
<evidence type="ECO:0000259" key="10">
    <source>
        <dbReference type="PROSITE" id="PS51975"/>
    </source>
</evidence>
<dbReference type="InterPro" id="IPR024567">
    <property type="entry name" value="RNase_HII/HIII_dom"/>
</dbReference>
<evidence type="ECO:0000256" key="1">
    <source>
        <dbReference type="ARBA" id="ARBA00000077"/>
    </source>
</evidence>
<comment type="similarity">
    <text evidence="3">Belongs to the RNase HII family. Eukaryotic subfamily.</text>
</comment>
<dbReference type="GO" id="GO:0004523">
    <property type="term" value="F:RNA-DNA hybrid ribonuclease activity"/>
    <property type="evidence" value="ECO:0007669"/>
    <property type="project" value="UniProtKB-UniRule"/>
</dbReference>
<dbReference type="PANTHER" id="PTHR10954:SF7">
    <property type="entry name" value="RIBONUCLEASE H2 SUBUNIT A"/>
    <property type="match status" value="1"/>
</dbReference>
<dbReference type="GeneID" id="23865709"/>
<dbReference type="OrthoDB" id="7462577at2759"/>
<dbReference type="GO" id="GO:0046872">
    <property type="term" value="F:metal ion binding"/>
    <property type="evidence" value="ECO:0007669"/>
    <property type="project" value="UniProtKB-KW"/>
</dbReference>
<keyword evidence="6 8" id="KW-0255">Endonuclease</keyword>
<evidence type="ECO:0000256" key="9">
    <source>
        <dbReference type="RuleBase" id="RU003515"/>
    </source>
</evidence>
<dbReference type="GO" id="GO:0003723">
    <property type="term" value="F:RNA binding"/>
    <property type="evidence" value="ECO:0007669"/>
    <property type="project" value="UniProtKB-UniRule"/>
</dbReference>
<dbReference type="FunFam" id="3.30.420.10:FF:000150">
    <property type="entry name" value="Ribonuclease"/>
    <property type="match status" value="1"/>
</dbReference>
<comment type="function">
    <text evidence="9">Endonuclease that specifically degrades the RNA of RNA-DNA hybrids.</text>
</comment>
<dbReference type="EC" id="3.1.26.4" evidence="9"/>
<feature type="binding site" evidence="8">
    <location>
        <position position="45"/>
    </location>
    <ligand>
        <name>a divalent metal cation</name>
        <dbReference type="ChEBI" id="CHEBI:60240"/>
    </ligand>
</feature>
<dbReference type="Gene3D" id="3.30.420.10">
    <property type="entry name" value="Ribonuclease H-like superfamily/Ribonuclease H"/>
    <property type="match status" value="1"/>
</dbReference>
<dbReference type="AlphaFoldDB" id="D0A2N4"/>
<evidence type="ECO:0000313" key="11">
    <source>
        <dbReference type="EMBL" id="CBH15528.1"/>
    </source>
</evidence>
<keyword evidence="7 8" id="KW-0378">Hydrolase</keyword>
<dbReference type="InterPro" id="IPR023160">
    <property type="entry name" value="RNase_HII_hlx-loop-hlx_cap_dom"/>
</dbReference>
<sequence>MAEPRSSSSKMPSGAKSNRAGIEFDVSEFMQSMECSENHLVMGIDEAGRGPVVGPMVYTGAMIALHEHDRLVDYCGANDSKVLNEDQRKSVVSKLHELATFRTFTVVVTPDEIAAAMTGVHGTNLNTLSHQTAISIISKLTLEGMGMLTAAYVDTVGPPESYQQKLSGRFPHLRVTVAKKAEIKFPIVAAASVVAKVERDSHIERLGIDVGSGYPSDPKVMMWVRSHVHRFFVMPRECNFVRLSWAPVTQLANDPETCIPIVFEEDTTPKKERKQSKCSGDGKKQKLLSFVKPAPRRHFVYTHLLKLRTIAGIRDTHHTALSREVP</sequence>
<evidence type="ECO:0000256" key="7">
    <source>
        <dbReference type="ARBA" id="ARBA00022801"/>
    </source>
</evidence>
<dbReference type="GO" id="GO:0032299">
    <property type="term" value="C:ribonuclease H2 complex"/>
    <property type="evidence" value="ECO:0007669"/>
    <property type="project" value="TreeGrafter"/>
</dbReference>
<dbReference type="Pfam" id="PF01351">
    <property type="entry name" value="RNase_HII"/>
    <property type="match status" value="1"/>
</dbReference>